<evidence type="ECO:0000256" key="1">
    <source>
        <dbReference type="SAM" id="MobiDB-lite"/>
    </source>
</evidence>
<evidence type="ECO:0000313" key="8">
    <source>
        <dbReference type="Proteomes" id="UP000436429"/>
    </source>
</evidence>
<evidence type="ECO:0000313" key="4">
    <source>
        <dbReference type="EMBL" id="RDB82509.1"/>
    </source>
</evidence>
<dbReference type="EMBL" id="PPUQ01000037">
    <property type="protein sequence ID" value="RDC33431.1"/>
    <property type="molecule type" value="Genomic_DNA"/>
</dbReference>
<sequence>MGSKGFKVLVGVLVAVIVVLGGLLVAKNLLPEAGGTDAPETVKTRNEATAQDVIAEPTPSVEGETYVP</sequence>
<comment type="caution">
    <text evidence="4">The sequence shown here is derived from an EMBL/GenBank/DDBJ whole genome shotgun (WGS) entry which is preliminary data.</text>
</comment>
<feature type="transmembrane region" description="Helical" evidence="2">
    <location>
        <begin position="6"/>
        <end position="26"/>
    </location>
</feature>
<dbReference type="Proteomes" id="UP000253857">
    <property type="component" value="Unassembled WGS sequence"/>
</dbReference>
<name>A0A369MYI3_EGGLN</name>
<evidence type="ECO:0000256" key="2">
    <source>
        <dbReference type="SAM" id="Phobius"/>
    </source>
</evidence>
<keyword evidence="2" id="KW-0472">Membrane</keyword>
<dbReference type="EMBL" id="WPOM01000015">
    <property type="protein sequence ID" value="MVN33329.1"/>
    <property type="molecule type" value="Genomic_DNA"/>
</dbReference>
<organism evidence="4 6">
    <name type="scientific">Eggerthella lenta</name>
    <name type="common">Eubacterium lentum</name>
    <dbReference type="NCBI Taxonomy" id="84112"/>
    <lineage>
        <taxon>Bacteria</taxon>
        <taxon>Bacillati</taxon>
        <taxon>Actinomycetota</taxon>
        <taxon>Coriobacteriia</taxon>
        <taxon>Eggerthellales</taxon>
        <taxon>Eggerthellaceae</taxon>
        <taxon>Eggerthella</taxon>
    </lineage>
</organism>
<evidence type="ECO:0000313" key="7">
    <source>
        <dbReference type="Proteomes" id="UP000253915"/>
    </source>
</evidence>
<reference evidence="6 7" key="1">
    <citation type="journal article" date="2018" name="Elife">
        <title>Discovery and characterization of a prevalent human gut bacterial enzyme sufficient for the inactivation of a family of plant toxins.</title>
        <authorList>
            <person name="Koppel N."/>
            <person name="Bisanz J.E."/>
            <person name="Pandelia M.E."/>
            <person name="Turnbaugh P.J."/>
            <person name="Balskus E.P."/>
        </authorList>
    </citation>
    <scope>NUCLEOTIDE SEQUENCE [LARGE SCALE GENOMIC DNA]</scope>
    <source>
        <strain evidence="5 7">16A</strain>
        <strain evidence="4 6">FAA1-1-60AUCSF</strain>
    </source>
</reference>
<dbReference type="RefSeq" id="WP_009607783.1">
    <property type="nucleotide sequence ID" value="NZ_AP031442.1"/>
</dbReference>
<accession>A0A369MYI3</accession>
<dbReference type="Proteomes" id="UP000253915">
    <property type="component" value="Unassembled WGS sequence"/>
</dbReference>
<dbReference type="Proteomes" id="UP000436429">
    <property type="component" value="Unassembled WGS sequence"/>
</dbReference>
<reference evidence="3 8" key="2">
    <citation type="submission" date="2019-11" db="EMBL/GenBank/DDBJ databases">
        <title>Whole genome shotgun sequencing (WGS) data from Adlercreutzia equolifaciens ResAG-91, Eggerthella lenta MRI-F36, MRI-F37, MRI-F40, ResAG-49, ResAG-88, ResAG-121, ResAG-145, and Gordonibacter sp. ResAG-5, ResAG-26, ResAG-43, ResAG-50, ResAG-59.</title>
        <authorList>
            <person name="Stoll D.A."/>
            <person name="Danylec N."/>
            <person name="Franz C.M.A.P."/>
            <person name="Huch M."/>
        </authorList>
    </citation>
    <scope>NUCLEOTIDE SEQUENCE [LARGE SCALE GENOMIC DNA]</scope>
    <source>
        <strain evidence="3 8">ResAG-88</strain>
    </source>
</reference>
<gene>
    <name evidence="5" type="ORF">C1853_15680</name>
    <name evidence="4" type="ORF">C1871_13470</name>
    <name evidence="3" type="ORF">GO726_09135</name>
</gene>
<evidence type="ECO:0000313" key="3">
    <source>
        <dbReference type="EMBL" id="MVN33329.1"/>
    </source>
</evidence>
<evidence type="ECO:0000313" key="6">
    <source>
        <dbReference type="Proteomes" id="UP000253857"/>
    </source>
</evidence>
<dbReference type="AlphaFoldDB" id="A0A369MYI3"/>
<feature type="region of interest" description="Disordered" evidence="1">
    <location>
        <begin position="33"/>
        <end position="68"/>
    </location>
</feature>
<proteinExistence type="predicted"/>
<evidence type="ECO:0000313" key="5">
    <source>
        <dbReference type="EMBL" id="RDC33431.1"/>
    </source>
</evidence>
<keyword evidence="2" id="KW-0812">Transmembrane</keyword>
<protein>
    <submittedName>
        <fullName evidence="4">Uncharacterized protein</fullName>
    </submittedName>
</protein>
<dbReference type="EMBL" id="PPTY01000034">
    <property type="protein sequence ID" value="RDB82509.1"/>
    <property type="molecule type" value="Genomic_DNA"/>
</dbReference>
<keyword evidence="2" id="KW-1133">Transmembrane helix</keyword>